<name>A0A1A5YP38_9BACL</name>
<evidence type="ECO:0000259" key="13">
    <source>
        <dbReference type="Pfam" id="PF00884"/>
    </source>
</evidence>
<evidence type="ECO:0000256" key="9">
    <source>
        <dbReference type="PIRSR" id="PIRSR005091-1"/>
    </source>
</evidence>
<dbReference type="InterPro" id="IPR050448">
    <property type="entry name" value="OpgB/LTA_synthase_biosynth"/>
</dbReference>
<sequence length="681" mass="76549">MSSYKTRGNQLIGRIQSSLERLIVLDTLLFAGLMLLKLYWFNRLLSVLYMDMTRKDLMIEAGAVLLVSFWCLWLPVRARNLALVLLNLALSLLLYADVIYYRYFQDLITVPVLLQAGQVDSLGDSIGELLRFRDFWLFADLPFLLAFAAALLWKGNSKKTARSQLPGKRRLLQRGAAGIAALSLGAGLFFGGVHHATETWAKGLFQKNWWNLSIYNVTGGLGFHGYDVYRYAKLNWFGAETVTAEQRSDTEQWLAELDAEKELLHQDSLFGAYAQSNIVLVQVEALQSYVLGQSIGGKEITPHLNELMKSSPYWTSFYHQTAQGRTSDADFSANCSLMPLQSGSVFIQYASHQYHCLPEQLKEQGYSTSVFHAYQGGFWNRNMMYANMKYDAFYSLKHFKLDEPLGWALGDKSFYRQSMEVISKLEQPFHAFMISLSSHHPYKLPQAIRELDTEELDGTIMGDYLQSIHYADAALGELIEQLKNNGLWENTIFALYGDHDNSITDWGLYSRFMADPQSKLEQEQMAKDVPFILHLPDNSHAGPREAAGGQLDIAPTMLHLLGISAQEKGMLGMPLLTDMEAGTDHIIVQRNGSGTDGEHYYLPPEDGITGEGSCYSVQNGKLAENALCQSIKQKAEMQLIISDRIVIGDLLRYLYNGRTLEAMGKISDSGNTGNSARHSSR</sequence>
<dbReference type="GO" id="GO:0046872">
    <property type="term" value="F:metal ion binding"/>
    <property type="evidence" value="ECO:0007669"/>
    <property type="project" value="UniProtKB-KW"/>
</dbReference>
<evidence type="ECO:0000256" key="12">
    <source>
        <dbReference type="SAM" id="Phobius"/>
    </source>
</evidence>
<evidence type="ECO:0000256" key="11">
    <source>
        <dbReference type="PIRSR" id="PIRSR005091-3"/>
    </source>
</evidence>
<dbReference type="InterPro" id="IPR000917">
    <property type="entry name" value="Sulfatase_N"/>
</dbReference>
<reference evidence="14 15" key="1">
    <citation type="submission" date="2016-05" db="EMBL/GenBank/DDBJ databases">
        <title>Paenibacillus oryzae. sp. nov., isolated from the rice root.</title>
        <authorList>
            <person name="Zhang J."/>
            <person name="Zhang X."/>
        </authorList>
    </citation>
    <scope>NUCLEOTIDE SEQUENCE [LARGE SCALE GENOMIC DNA]</scope>
    <source>
        <strain evidence="14 15">1DrF-4</strain>
    </source>
</reference>
<dbReference type="CDD" id="cd16015">
    <property type="entry name" value="LTA_synthase"/>
    <property type="match status" value="1"/>
</dbReference>
<dbReference type="Gene3D" id="3.40.720.10">
    <property type="entry name" value="Alkaline Phosphatase, subunit A"/>
    <property type="match status" value="1"/>
</dbReference>
<feature type="transmembrane region" description="Helical" evidence="12">
    <location>
        <begin position="174"/>
        <end position="193"/>
    </location>
</feature>
<feature type="domain" description="Sulfatase N-terminal" evidence="13">
    <location>
        <begin position="276"/>
        <end position="563"/>
    </location>
</feature>
<feature type="binding site" evidence="11">
    <location>
        <position position="326"/>
    </location>
    <ligand>
        <name>Mn(2+)</name>
        <dbReference type="ChEBI" id="CHEBI:29035"/>
    </ligand>
</feature>
<evidence type="ECO:0000256" key="4">
    <source>
        <dbReference type="ARBA" id="ARBA00022475"/>
    </source>
</evidence>
<dbReference type="Proteomes" id="UP000092024">
    <property type="component" value="Unassembled WGS sequence"/>
</dbReference>
<dbReference type="EMBL" id="LYPA01000038">
    <property type="protein sequence ID" value="OBR67386.1"/>
    <property type="molecule type" value="Genomic_DNA"/>
</dbReference>
<keyword evidence="4 8" id="KW-1003">Cell membrane</keyword>
<evidence type="ECO:0000313" key="15">
    <source>
        <dbReference type="Proteomes" id="UP000092024"/>
    </source>
</evidence>
<keyword evidence="15" id="KW-1185">Reference proteome</keyword>
<evidence type="ECO:0000256" key="5">
    <source>
        <dbReference type="ARBA" id="ARBA00022692"/>
    </source>
</evidence>
<keyword evidence="6 12" id="KW-1133">Transmembrane helix</keyword>
<evidence type="ECO:0000256" key="3">
    <source>
        <dbReference type="ARBA" id="ARBA00009983"/>
    </source>
</evidence>
<comment type="similarity">
    <text evidence="3 8">Belongs to the LTA synthase family.</text>
</comment>
<keyword evidence="10" id="KW-0479">Metal-binding</keyword>
<evidence type="ECO:0000313" key="14">
    <source>
        <dbReference type="EMBL" id="OBR67386.1"/>
    </source>
</evidence>
<feature type="binding site" evidence="11">
    <location>
        <position position="499"/>
    </location>
    <ligand>
        <name>Mn(2+)</name>
        <dbReference type="ChEBI" id="CHEBI:29035"/>
    </ligand>
</feature>
<dbReference type="STRING" id="1844972.A7K91_19430"/>
<evidence type="ECO:0000256" key="6">
    <source>
        <dbReference type="ARBA" id="ARBA00022989"/>
    </source>
</evidence>
<evidence type="ECO:0000256" key="7">
    <source>
        <dbReference type="ARBA" id="ARBA00023136"/>
    </source>
</evidence>
<evidence type="ECO:0000256" key="10">
    <source>
        <dbReference type="PIRSR" id="PIRSR005091-2"/>
    </source>
</evidence>
<feature type="binding site" evidence="10">
    <location>
        <position position="439"/>
    </location>
    <ligand>
        <name>substrate</name>
    </ligand>
</feature>
<evidence type="ECO:0000256" key="2">
    <source>
        <dbReference type="ARBA" id="ARBA00004936"/>
    </source>
</evidence>
<dbReference type="Gene3D" id="3.30.1120.170">
    <property type="match status" value="1"/>
</dbReference>
<keyword evidence="7 8" id="KW-0472">Membrane</keyword>
<dbReference type="PANTHER" id="PTHR47371">
    <property type="entry name" value="LIPOTEICHOIC ACID SYNTHASE"/>
    <property type="match status" value="1"/>
</dbReference>
<gene>
    <name evidence="14" type="ORF">A7K91_19430</name>
</gene>
<dbReference type="GO" id="GO:0005886">
    <property type="term" value="C:plasma membrane"/>
    <property type="evidence" value="ECO:0007669"/>
    <property type="project" value="UniProtKB-SubCell"/>
</dbReference>
<feature type="transmembrane region" description="Helical" evidence="12">
    <location>
        <begin position="135"/>
        <end position="153"/>
    </location>
</feature>
<accession>A0A1A5YP38</accession>
<feature type="transmembrane region" description="Helical" evidence="12">
    <location>
        <begin position="57"/>
        <end position="74"/>
    </location>
</feature>
<proteinExistence type="inferred from homology"/>
<dbReference type="InterPro" id="IPR017850">
    <property type="entry name" value="Alkaline_phosphatase_core_sf"/>
</dbReference>
<dbReference type="RefSeq" id="WP_068680763.1">
    <property type="nucleotide sequence ID" value="NZ_LYPA01000038.1"/>
</dbReference>
<keyword evidence="10" id="KW-0464">Manganese</keyword>
<dbReference type="AlphaFoldDB" id="A0A1A5YP38"/>
<comment type="pathway">
    <text evidence="2">Cell wall biogenesis; lipoteichoic acid biosynthesis.</text>
</comment>
<feature type="active site" evidence="9">
    <location>
        <position position="326"/>
    </location>
</feature>
<organism evidence="14 15">
    <name type="scientific">Paenibacillus oryzae</name>
    <dbReference type="NCBI Taxonomy" id="1844972"/>
    <lineage>
        <taxon>Bacteria</taxon>
        <taxon>Bacillati</taxon>
        <taxon>Bacillota</taxon>
        <taxon>Bacilli</taxon>
        <taxon>Bacillales</taxon>
        <taxon>Paenibacillaceae</taxon>
        <taxon>Paenibacillus</taxon>
    </lineage>
</organism>
<comment type="caution">
    <text evidence="14">The sequence shown here is derived from an EMBL/GenBank/DDBJ whole genome shotgun (WGS) entry which is preliminary data.</text>
</comment>
<feature type="transmembrane region" description="Helical" evidence="12">
    <location>
        <begin position="81"/>
        <end position="103"/>
    </location>
</feature>
<protein>
    <recommendedName>
        <fullName evidence="13">Sulfatase N-terminal domain-containing protein</fullName>
    </recommendedName>
</protein>
<dbReference type="SUPFAM" id="SSF53649">
    <property type="entry name" value="Alkaline phosphatase-like"/>
    <property type="match status" value="1"/>
</dbReference>
<keyword evidence="5 12" id="KW-0812">Transmembrane</keyword>
<dbReference type="Pfam" id="PF00884">
    <property type="entry name" value="Sulfatase"/>
    <property type="match status" value="1"/>
</dbReference>
<dbReference type="PANTHER" id="PTHR47371:SF3">
    <property type="entry name" value="PHOSPHOGLYCEROL TRANSFERASE I"/>
    <property type="match status" value="1"/>
</dbReference>
<feature type="binding site" evidence="11">
    <location>
        <position position="284"/>
    </location>
    <ligand>
        <name>Mn(2+)</name>
        <dbReference type="ChEBI" id="CHEBI:29035"/>
    </ligand>
</feature>
<dbReference type="PIRSF" id="PIRSF005091">
    <property type="entry name" value="Mmb_sulf_HI1246"/>
    <property type="match status" value="1"/>
</dbReference>
<dbReference type="InterPro" id="IPR012160">
    <property type="entry name" value="LtaS-like"/>
</dbReference>
<evidence type="ECO:0000256" key="8">
    <source>
        <dbReference type="PIRNR" id="PIRNR005091"/>
    </source>
</evidence>
<evidence type="ECO:0000256" key="1">
    <source>
        <dbReference type="ARBA" id="ARBA00004651"/>
    </source>
</evidence>
<feature type="transmembrane region" description="Helical" evidence="12">
    <location>
        <begin position="21"/>
        <end position="41"/>
    </location>
</feature>
<feature type="binding site" evidence="11">
    <location>
        <position position="498"/>
    </location>
    <ligand>
        <name>Mn(2+)</name>
        <dbReference type="ChEBI" id="CHEBI:29035"/>
    </ligand>
</feature>
<comment type="subcellular location">
    <subcellularLocation>
        <location evidence="1">Cell membrane</location>
        <topology evidence="1">Multi-pass membrane protein</topology>
    </subcellularLocation>
</comment>